<dbReference type="GO" id="GO:0006631">
    <property type="term" value="P:fatty acid metabolic process"/>
    <property type="evidence" value="ECO:0007669"/>
    <property type="project" value="TreeGrafter"/>
</dbReference>
<dbReference type="HOGENOM" id="CLU_026234_2_0_6"/>
<dbReference type="InterPro" id="IPR042099">
    <property type="entry name" value="ANL_N_sf"/>
</dbReference>
<dbReference type="Gene3D" id="3.40.50.12780">
    <property type="entry name" value="N-terminal domain of ligase-like"/>
    <property type="match status" value="1"/>
</dbReference>
<dbReference type="GO" id="GO:0016829">
    <property type="term" value="F:lyase activity"/>
    <property type="evidence" value="ECO:0007669"/>
    <property type="project" value="UniProtKB-KW"/>
</dbReference>
<dbReference type="Gene3D" id="3.10.129.10">
    <property type="entry name" value="Hotdog Thioesterase"/>
    <property type="match status" value="1"/>
</dbReference>
<dbReference type="GO" id="GO:0031956">
    <property type="term" value="F:medium-chain fatty acid-CoA ligase activity"/>
    <property type="evidence" value="ECO:0007669"/>
    <property type="project" value="TreeGrafter"/>
</dbReference>
<comment type="similarity">
    <text evidence="1">Belongs to the ATP-dependent AMP-binding enzyme family.</text>
</comment>
<dbReference type="Pfam" id="PF22818">
    <property type="entry name" value="ApeI-like"/>
    <property type="match status" value="1"/>
</dbReference>
<dbReference type="EMBL" id="CP001801">
    <property type="protein sequence ID" value="ACX94931.1"/>
    <property type="molecule type" value="Genomic_DNA"/>
</dbReference>
<dbReference type="Pfam" id="PF00501">
    <property type="entry name" value="AMP-binding"/>
    <property type="match status" value="1"/>
</dbReference>
<organism evidence="5 6">
    <name type="scientific">Halothiobacillus neapolitanus (strain ATCC 23641 / DSM 15147 / CIP 104769 / NCIMB 8539 / c2)</name>
    <name type="common">Thiobacillus neapolitanus</name>
    <dbReference type="NCBI Taxonomy" id="555778"/>
    <lineage>
        <taxon>Bacteria</taxon>
        <taxon>Pseudomonadati</taxon>
        <taxon>Pseudomonadota</taxon>
        <taxon>Gammaproteobacteria</taxon>
        <taxon>Chromatiales</taxon>
        <taxon>Halothiobacillaceae</taxon>
        <taxon>Halothiobacillus</taxon>
    </lineage>
</organism>
<keyword evidence="5" id="KW-0436">Ligase</keyword>
<reference evidence="5 6" key="1">
    <citation type="submission" date="2009-10" db="EMBL/GenBank/DDBJ databases">
        <title>Complete sequence of Halothiobacillus neapolitanus c2.</title>
        <authorList>
            <consortium name="US DOE Joint Genome Institute"/>
            <person name="Lucas S."/>
            <person name="Copeland A."/>
            <person name="Lapidus A."/>
            <person name="Glavina del Rio T."/>
            <person name="Tice H."/>
            <person name="Bruce D."/>
            <person name="Goodwin L."/>
            <person name="Pitluck S."/>
            <person name="Davenport K."/>
            <person name="Brettin T."/>
            <person name="Detter J.C."/>
            <person name="Han C."/>
            <person name="Tapia R."/>
            <person name="Larimer F."/>
            <person name="Land M."/>
            <person name="Hauser L."/>
            <person name="Kyrpides N."/>
            <person name="Mikhailova N."/>
            <person name="Kerfeld C."/>
            <person name="Cannon G."/>
            <person name="Heinhort S."/>
        </authorList>
    </citation>
    <scope>NUCLEOTIDE SEQUENCE [LARGE SCALE GENOMIC DNA]</scope>
    <source>
        <strain evidence="6">ATCC 23641 / c2</strain>
    </source>
</reference>
<evidence type="ECO:0000313" key="5">
    <source>
        <dbReference type="EMBL" id="ACX94931.1"/>
    </source>
</evidence>
<dbReference type="InterPro" id="IPR054545">
    <property type="entry name" value="ApeI-like"/>
</dbReference>
<protein>
    <submittedName>
        <fullName evidence="5">AMP-dependent synthetase and ligase</fullName>
    </submittedName>
</protein>
<name>D0KW04_HALNC</name>
<dbReference type="RefSeq" id="WP_012822968.1">
    <property type="nucleotide sequence ID" value="NC_013422.1"/>
</dbReference>
<dbReference type="InterPro" id="IPR045851">
    <property type="entry name" value="AMP-bd_C_sf"/>
</dbReference>
<dbReference type="STRING" id="555778.Hneap_0065"/>
<dbReference type="PANTHER" id="PTHR43201:SF8">
    <property type="entry name" value="ACYL-COA SYNTHETASE FAMILY MEMBER 3"/>
    <property type="match status" value="1"/>
</dbReference>
<dbReference type="InterPro" id="IPR029069">
    <property type="entry name" value="HotDog_dom_sf"/>
</dbReference>
<evidence type="ECO:0000256" key="1">
    <source>
        <dbReference type="ARBA" id="ARBA00006432"/>
    </source>
</evidence>
<feature type="domain" description="ApeI dehydratase-like" evidence="4">
    <location>
        <begin position="483"/>
        <end position="563"/>
    </location>
</feature>
<gene>
    <name evidence="5" type="ordered locus">Hneap_0065</name>
</gene>
<dbReference type="eggNOG" id="COG0318">
    <property type="taxonomic scope" value="Bacteria"/>
</dbReference>
<dbReference type="eggNOG" id="COG0764">
    <property type="taxonomic scope" value="Bacteria"/>
</dbReference>
<sequence>MTSFPLIFADPDQLLFYRQQGNAVHTITAREFMADAEALAVDLTTRMGAHQSIINLCQDRYRFMVGFAATILAGKTNLLPSTFTGETLRQIFIDAPDALCLHDHDDWPFPYPHLSLDHLSLSHRALANRCPREPLPDGLGESDHIKPEHVVAQVFTSGSTGLPMPHNKTWGKLVRNVEAALQQLGLWRPVSLVGTVPPQHMFGFESLVLLCLIGRCPLWSGKPFYPADIVAALDAMPEPRMLVTTPFHLQALLDAQIALPKIDRLLLATAPLSPELAERAERVTGAPLFEIYGSTETGQIANRRPTQSTAWTLFPGITLTKAHLDENDELFIANGEHIEAPVMLSDRIHVRADGRFDLLGRIADQVNMAGKRSSLNYLSAQLKAIDGVTDGVFFLPETKKDRTGKNRVGKDQAITRLCAVVVAPALSAADILAALRDRLDPVFLPRPLILVENLPYNATGKLPQIALQAILDQHLAALAPKNQTSWRIPSDHPVFAGHFPGHPLVPGALLLDWVVERVAAYWQVASAGLRIEQAKFTHPVLPDARVTLDLKPEADRCRFTLHVHAGETNPVAVSGVLSRQSNDEAGDTEARQA</sequence>
<proteinExistence type="inferred from homology"/>
<dbReference type="PANTHER" id="PTHR43201">
    <property type="entry name" value="ACYL-COA SYNTHETASE"/>
    <property type="match status" value="1"/>
</dbReference>
<dbReference type="AlphaFoldDB" id="D0KW04"/>
<evidence type="ECO:0000313" key="6">
    <source>
        <dbReference type="Proteomes" id="UP000009102"/>
    </source>
</evidence>
<evidence type="ECO:0000256" key="2">
    <source>
        <dbReference type="SAM" id="MobiDB-lite"/>
    </source>
</evidence>
<dbReference type="SUPFAM" id="SSF54637">
    <property type="entry name" value="Thioesterase/thiol ester dehydrase-isomerase"/>
    <property type="match status" value="1"/>
</dbReference>
<feature type="domain" description="AMP-dependent synthetase/ligase" evidence="3">
    <location>
        <begin position="23"/>
        <end position="314"/>
    </location>
</feature>
<evidence type="ECO:0000259" key="4">
    <source>
        <dbReference type="Pfam" id="PF22818"/>
    </source>
</evidence>
<dbReference type="KEGG" id="hna:Hneap_0065"/>
<evidence type="ECO:0000259" key="3">
    <source>
        <dbReference type="Pfam" id="PF00501"/>
    </source>
</evidence>
<keyword evidence="6" id="KW-1185">Reference proteome</keyword>
<dbReference type="Gene3D" id="3.30.300.30">
    <property type="match status" value="1"/>
</dbReference>
<dbReference type="InterPro" id="IPR000873">
    <property type="entry name" value="AMP-dep_synth/lig_dom"/>
</dbReference>
<feature type="region of interest" description="Disordered" evidence="2">
    <location>
        <begin position="573"/>
        <end position="593"/>
    </location>
</feature>
<accession>D0KW04</accession>
<dbReference type="SUPFAM" id="SSF56801">
    <property type="entry name" value="Acetyl-CoA synthetase-like"/>
    <property type="match status" value="1"/>
</dbReference>
<dbReference type="Proteomes" id="UP000009102">
    <property type="component" value="Chromosome"/>
</dbReference>